<accession>T1EPN1</accession>
<keyword evidence="3" id="KW-1185">Reference proteome</keyword>
<evidence type="ECO:0000313" key="2">
    <source>
        <dbReference type="EnsemblMetazoa" id="HelroP160001"/>
    </source>
</evidence>
<dbReference type="AlphaFoldDB" id="T1EPN1"/>
<dbReference type="GeneID" id="20198531"/>
<proteinExistence type="predicted"/>
<dbReference type="EMBL" id="KB096324">
    <property type="protein sequence ID" value="ESO05909.1"/>
    <property type="molecule type" value="Genomic_DNA"/>
</dbReference>
<dbReference type="EMBL" id="AMQM01000462">
    <property type="status" value="NOT_ANNOTATED_CDS"/>
    <property type="molecule type" value="Genomic_DNA"/>
</dbReference>
<reference evidence="1 3" key="2">
    <citation type="journal article" date="2013" name="Nature">
        <title>Insights into bilaterian evolution from three spiralian genomes.</title>
        <authorList>
            <person name="Simakov O."/>
            <person name="Marletaz F."/>
            <person name="Cho S.J."/>
            <person name="Edsinger-Gonzales E."/>
            <person name="Havlak P."/>
            <person name="Hellsten U."/>
            <person name="Kuo D.H."/>
            <person name="Larsson T."/>
            <person name="Lv J."/>
            <person name="Arendt D."/>
            <person name="Savage R."/>
            <person name="Osoegawa K."/>
            <person name="de Jong P."/>
            <person name="Grimwood J."/>
            <person name="Chapman J.A."/>
            <person name="Shapiro H."/>
            <person name="Aerts A."/>
            <person name="Otillar R.P."/>
            <person name="Terry A.Y."/>
            <person name="Boore J.L."/>
            <person name="Grigoriev I.V."/>
            <person name="Lindberg D.R."/>
            <person name="Seaver E.C."/>
            <person name="Weisblat D.A."/>
            <person name="Putnam N.H."/>
            <person name="Rokhsar D.S."/>
        </authorList>
    </citation>
    <scope>NUCLEOTIDE SEQUENCE</scope>
</reference>
<dbReference type="Proteomes" id="UP000015101">
    <property type="component" value="Unassembled WGS sequence"/>
</dbReference>
<evidence type="ECO:0000313" key="1">
    <source>
        <dbReference type="EMBL" id="ESO05909.1"/>
    </source>
</evidence>
<dbReference type="HOGENOM" id="CLU_2226017_0_0_1"/>
<dbReference type="CTD" id="20198531"/>
<dbReference type="RefSeq" id="XP_009015277.1">
    <property type="nucleotide sequence ID" value="XM_009017029.1"/>
</dbReference>
<sequence>MGFKFKLQDPEMIRVTSKCKTSSHRDETEAFTRDEVEKFFHIEEVLHWATRQGGTPNDFRGATVKSEKNSRGKARKVNLIECSALKGIGVEQALNWLLCVCLGEDS</sequence>
<name>T1EPN1_HELRO</name>
<protein>
    <submittedName>
        <fullName evidence="1 2">Uncharacterized protein</fullName>
    </submittedName>
</protein>
<gene>
    <name evidence="2" type="primary">20198531</name>
    <name evidence="1" type="ORF">HELRODRAFT_160001</name>
</gene>
<organism evidence="2 3">
    <name type="scientific">Helobdella robusta</name>
    <name type="common">Californian leech</name>
    <dbReference type="NCBI Taxonomy" id="6412"/>
    <lineage>
        <taxon>Eukaryota</taxon>
        <taxon>Metazoa</taxon>
        <taxon>Spiralia</taxon>
        <taxon>Lophotrochozoa</taxon>
        <taxon>Annelida</taxon>
        <taxon>Clitellata</taxon>
        <taxon>Hirudinea</taxon>
        <taxon>Rhynchobdellida</taxon>
        <taxon>Glossiphoniidae</taxon>
        <taxon>Helobdella</taxon>
    </lineage>
</organism>
<evidence type="ECO:0000313" key="3">
    <source>
        <dbReference type="Proteomes" id="UP000015101"/>
    </source>
</evidence>
<reference evidence="3" key="1">
    <citation type="submission" date="2012-12" db="EMBL/GenBank/DDBJ databases">
        <authorList>
            <person name="Hellsten U."/>
            <person name="Grimwood J."/>
            <person name="Chapman J.A."/>
            <person name="Shapiro H."/>
            <person name="Aerts A."/>
            <person name="Otillar R.P."/>
            <person name="Terry A.Y."/>
            <person name="Boore J.L."/>
            <person name="Simakov O."/>
            <person name="Marletaz F."/>
            <person name="Cho S.-J."/>
            <person name="Edsinger-Gonzales E."/>
            <person name="Havlak P."/>
            <person name="Kuo D.-H."/>
            <person name="Larsson T."/>
            <person name="Lv J."/>
            <person name="Arendt D."/>
            <person name="Savage R."/>
            <person name="Osoegawa K."/>
            <person name="de Jong P."/>
            <person name="Lindberg D.R."/>
            <person name="Seaver E.C."/>
            <person name="Weisblat D.A."/>
            <person name="Putnam N.H."/>
            <person name="Grigoriev I.V."/>
            <person name="Rokhsar D.S."/>
        </authorList>
    </citation>
    <scope>NUCLEOTIDE SEQUENCE</scope>
</reference>
<dbReference type="InParanoid" id="T1EPN1"/>
<dbReference type="KEGG" id="hro:HELRODRAFT_160001"/>
<reference evidence="2" key="3">
    <citation type="submission" date="2015-06" db="UniProtKB">
        <authorList>
            <consortium name="EnsemblMetazoa"/>
        </authorList>
    </citation>
    <scope>IDENTIFICATION</scope>
</reference>
<dbReference type="EnsemblMetazoa" id="HelroT160001">
    <property type="protein sequence ID" value="HelroP160001"/>
    <property type="gene ID" value="HelroG160001"/>
</dbReference>